<keyword evidence="4" id="KW-0029">Amino-acid transport</keyword>
<name>A0AAV5GK66_9BASI</name>
<feature type="transmembrane region" description="Helical" evidence="7">
    <location>
        <begin position="267"/>
        <end position="286"/>
    </location>
</feature>
<evidence type="ECO:0000256" key="7">
    <source>
        <dbReference type="SAM" id="Phobius"/>
    </source>
</evidence>
<feature type="transmembrane region" description="Helical" evidence="7">
    <location>
        <begin position="468"/>
        <end position="488"/>
    </location>
</feature>
<dbReference type="PANTHER" id="PTHR43341">
    <property type="entry name" value="AMINO ACID PERMEASE"/>
    <property type="match status" value="1"/>
</dbReference>
<keyword evidence="2" id="KW-0813">Transport</keyword>
<dbReference type="Proteomes" id="UP001342314">
    <property type="component" value="Unassembled WGS sequence"/>
</dbReference>
<organism evidence="9 10">
    <name type="scientific">Rhodotorula paludigena</name>
    <dbReference type="NCBI Taxonomy" id="86838"/>
    <lineage>
        <taxon>Eukaryota</taxon>
        <taxon>Fungi</taxon>
        <taxon>Dikarya</taxon>
        <taxon>Basidiomycota</taxon>
        <taxon>Pucciniomycotina</taxon>
        <taxon>Microbotryomycetes</taxon>
        <taxon>Sporidiobolales</taxon>
        <taxon>Sporidiobolaceae</taxon>
        <taxon>Rhodotorula</taxon>
    </lineage>
</organism>
<dbReference type="Pfam" id="PF00324">
    <property type="entry name" value="AA_permease"/>
    <property type="match status" value="1"/>
</dbReference>
<feature type="transmembrane region" description="Helical" evidence="7">
    <location>
        <begin position="145"/>
        <end position="167"/>
    </location>
</feature>
<gene>
    <name evidence="9" type="ORF">Rhopal_006076-T1</name>
</gene>
<comment type="subcellular location">
    <subcellularLocation>
        <location evidence="1">Membrane</location>
        <topology evidence="1">Multi-pass membrane protein</topology>
    </subcellularLocation>
</comment>
<reference evidence="9 10" key="1">
    <citation type="submission" date="2021-12" db="EMBL/GenBank/DDBJ databases">
        <title>High titer production of polyol ester of fatty acids by Rhodotorula paludigena BS15 towards product separation-free biomass refinery.</title>
        <authorList>
            <person name="Mano J."/>
            <person name="Ono H."/>
            <person name="Tanaka T."/>
            <person name="Naito K."/>
            <person name="Sushida H."/>
            <person name="Ike M."/>
            <person name="Tokuyasu K."/>
            <person name="Kitaoka M."/>
        </authorList>
    </citation>
    <scope>NUCLEOTIDE SEQUENCE [LARGE SCALE GENOMIC DNA]</scope>
    <source>
        <strain evidence="9 10">BS15</strain>
    </source>
</reference>
<feature type="transmembrane region" description="Helical" evidence="7">
    <location>
        <begin position="173"/>
        <end position="197"/>
    </location>
</feature>
<feature type="domain" description="Amino acid permease/ SLC12A" evidence="8">
    <location>
        <begin position="56"/>
        <end position="498"/>
    </location>
</feature>
<feature type="transmembrane region" description="Helical" evidence="7">
    <location>
        <begin position="365"/>
        <end position="382"/>
    </location>
</feature>
<proteinExistence type="predicted"/>
<dbReference type="PANTHER" id="PTHR43341:SF4">
    <property type="entry name" value="ARGININE PERMEASE CAN1-RELATED"/>
    <property type="match status" value="1"/>
</dbReference>
<keyword evidence="5 7" id="KW-1133">Transmembrane helix</keyword>
<comment type="caution">
    <text evidence="9">The sequence shown here is derived from an EMBL/GenBank/DDBJ whole genome shotgun (WGS) entry which is preliminary data.</text>
</comment>
<feature type="transmembrane region" description="Helical" evidence="7">
    <location>
        <begin position="56"/>
        <end position="82"/>
    </location>
</feature>
<evidence type="ECO:0000256" key="2">
    <source>
        <dbReference type="ARBA" id="ARBA00022448"/>
    </source>
</evidence>
<evidence type="ECO:0000256" key="6">
    <source>
        <dbReference type="ARBA" id="ARBA00023136"/>
    </source>
</evidence>
<dbReference type="EMBL" id="BQKY01000013">
    <property type="protein sequence ID" value="GJN93031.1"/>
    <property type="molecule type" value="Genomic_DNA"/>
</dbReference>
<dbReference type="GO" id="GO:0016020">
    <property type="term" value="C:membrane"/>
    <property type="evidence" value="ECO:0007669"/>
    <property type="project" value="UniProtKB-SubCell"/>
</dbReference>
<feature type="transmembrane region" description="Helical" evidence="7">
    <location>
        <begin position="440"/>
        <end position="462"/>
    </location>
</feature>
<evidence type="ECO:0000256" key="3">
    <source>
        <dbReference type="ARBA" id="ARBA00022692"/>
    </source>
</evidence>
<evidence type="ECO:0000313" key="9">
    <source>
        <dbReference type="EMBL" id="GJN93031.1"/>
    </source>
</evidence>
<dbReference type="AlphaFoldDB" id="A0AAV5GK66"/>
<feature type="transmembrane region" description="Helical" evidence="7">
    <location>
        <begin position="116"/>
        <end position="138"/>
    </location>
</feature>
<dbReference type="Gene3D" id="1.20.1740.10">
    <property type="entry name" value="Amino acid/polyamine transporter I"/>
    <property type="match status" value="1"/>
</dbReference>
<dbReference type="InterPro" id="IPR004841">
    <property type="entry name" value="AA-permease/SLC12A_dom"/>
</dbReference>
<evidence type="ECO:0000256" key="5">
    <source>
        <dbReference type="ARBA" id="ARBA00022989"/>
    </source>
</evidence>
<dbReference type="GO" id="GO:0015171">
    <property type="term" value="F:amino acid transmembrane transporter activity"/>
    <property type="evidence" value="ECO:0007669"/>
    <property type="project" value="TreeGrafter"/>
</dbReference>
<evidence type="ECO:0000259" key="8">
    <source>
        <dbReference type="Pfam" id="PF00324"/>
    </source>
</evidence>
<keyword evidence="3 7" id="KW-0812">Transmembrane</keyword>
<dbReference type="PIRSF" id="PIRSF006060">
    <property type="entry name" value="AA_transporter"/>
    <property type="match status" value="1"/>
</dbReference>
<evidence type="ECO:0000256" key="1">
    <source>
        <dbReference type="ARBA" id="ARBA00004141"/>
    </source>
</evidence>
<evidence type="ECO:0000256" key="4">
    <source>
        <dbReference type="ARBA" id="ARBA00022970"/>
    </source>
</evidence>
<dbReference type="InterPro" id="IPR050524">
    <property type="entry name" value="APC_YAT"/>
</dbReference>
<feature type="transmembrane region" description="Helical" evidence="7">
    <location>
        <begin position="394"/>
        <end position="419"/>
    </location>
</feature>
<sequence length="535" mass="59478">MAPDNTEITSLPATEVDLEKHIKVEPAPEGAIYSGAHGGLEGGVQRKLKGRHLQMIALGGTIGIFMGYTIMGFVVYSMMIALGELTTQYPVRGAFVHHATRFLDPSVGFALGWNYWYSWAITIPTEIVAAALVLNYWNGAQQVNVAVWITVFLIVITSINFIGVKAFGEAEFWFSLIKIITLLGLIILGIIITAGGVPGTEPIGFRYWNETPFQQLNGIAGAKGRFLSFWTVFLQASFSFLGTEIVALTAAEAENPRRNVPKAIKRVFFRILFFYMAGVFVISLIVSPNEERLVNGGDDAGASPWVIGIERAGIHALPSIINAVILIAAFSAGNSDLYAASRTLYGLACDGQAPRIFAKCTKNGLPIYAVGVTALWGVLAYINIDTTGEEAFNYLVAISSVSGLINWACITLSYLRFYYGMRRQGLDRNDLAYKAPFQPYASYFGLFMTIIIILFNSYTVFLDGEWDVGTFLTGYIVIPFFFFLMVVYKLWTKCKFVRLDAMDFESGRRVLDQLEEEERDKVPTTWYGKLYEWIF</sequence>
<feature type="transmembrane region" description="Helical" evidence="7">
    <location>
        <begin position="312"/>
        <end position="332"/>
    </location>
</feature>
<evidence type="ECO:0000313" key="10">
    <source>
        <dbReference type="Proteomes" id="UP001342314"/>
    </source>
</evidence>
<accession>A0AAV5GK66</accession>
<keyword evidence="6 7" id="KW-0472">Membrane</keyword>
<keyword evidence="10" id="KW-1185">Reference proteome</keyword>
<protein>
    <recommendedName>
        <fullName evidence="8">Amino acid permease/ SLC12A domain-containing protein</fullName>
    </recommendedName>
</protein>
<dbReference type="FunFam" id="1.20.1740.10:FF:000006">
    <property type="entry name" value="General amino acid permease"/>
    <property type="match status" value="1"/>
</dbReference>